<dbReference type="GO" id="GO:0005739">
    <property type="term" value="C:mitochondrion"/>
    <property type="evidence" value="ECO:0007669"/>
    <property type="project" value="UniProtKB-ARBA"/>
</dbReference>
<dbReference type="OrthoDB" id="18302at2759"/>
<dbReference type="InterPro" id="IPR051624">
    <property type="entry name" value="RMD1/Sad1-interacting"/>
</dbReference>
<evidence type="ECO:0000313" key="4">
    <source>
        <dbReference type="Proteomes" id="UP000186594"/>
    </source>
</evidence>
<name>A0A1U7LMV9_NEOID</name>
<dbReference type="Proteomes" id="UP000186594">
    <property type="component" value="Unassembled WGS sequence"/>
</dbReference>
<dbReference type="AlphaFoldDB" id="A0A1U7LMV9"/>
<evidence type="ECO:0000313" key="3">
    <source>
        <dbReference type="EMBL" id="OLL23968.1"/>
    </source>
</evidence>
<accession>A0A1U7LMV9</accession>
<comment type="similarity">
    <text evidence="1">Belongs to the RMD1/sif2 family.</text>
</comment>
<organism evidence="3 4">
    <name type="scientific">Neolecta irregularis (strain DAH-3)</name>
    <dbReference type="NCBI Taxonomy" id="1198029"/>
    <lineage>
        <taxon>Eukaryota</taxon>
        <taxon>Fungi</taxon>
        <taxon>Dikarya</taxon>
        <taxon>Ascomycota</taxon>
        <taxon>Taphrinomycotina</taxon>
        <taxon>Neolectales</taxon>
        <taxon>Neolectaceae</taxon>
        <taxon>Neolecta</taxon>
    </lineage>
</organism>
<dbReference type="PANTHER" id="PTHR16255">
    <property type="entry name" value="REQUIRED FOR MEIOTIC NUCLEAR DIVISION PROTEIN 1 HOMOLOG"/>
    <property type="match status" value="1"/>
</dbReference>
<dbReference type="InterPro" id="IPR003734">
    <property type="entry name" value="DUF155"/>
</dbReference>
<evidence type="ECO:0000256" key="1">
    <source>
        <dbReference type="ARBA" id="ARBA00008306"/>
    </source>
</evidence>
<keyword evidence="4" id="KW-1185">Reference proteome</keyword>
<evidence type="ECO:0000259" key="2">
    <source>
        <dbReference type="Pfam" id="PF02582"/>
    </source>
</evidence>
<comment type="caution">
    <text evidence="3">The sequence shown here is derived from an EMBL/GenBank/DDBJ whole genome shotgun (WGS) entry which is preliminary data.</text>
</comment>
<gene>
    <name evidence="3" type="ORF">NEOLI_002734</name>
</gene>
<dbReference type="Pfam" id="PF02582">
    <property type="entry name" value="DUF155"/>
    <property type="match status" value="1"/>
</dbReference>
<protein>
    <submittedName>
        <fullName evidence="3">Sad1-interacting factor 2</fullName>
    </submittedName>
</protein>
<sequence length="271" mass="31178">MTSPREKRLSLPQRTSKTAQKLKLLPEDSFAPAVQITDTTARRDAERLGKAERAMLPRVTAYCTASNYRMDAMFTFLQSRYKSNGTLPKQFDECIYSPYTYTGEDPQRSVDLLELEDPGEERDLSFPSMKTITPEVFIFEYGVIVFWSMSVNEEKRFLKEIQKFEVEKLAEEDVEVEEFNYYVTQLYQPRISLFEELIDDTIEATKDIPQRLADTVWVNYLFFELVSPLLLYNKTYVNDINLVSSVVDSPEAGAIIVSGSDDLVDVVRTAT</sequence>
<reference evidence="3 4" key="1">
    <citation type="submission" date="2016-04" db="EMBL/GenBank/DDBJ databases">
        <title>Evolutionary innovation and constraint leading to complex multicellularity in the Ascomycota.</title>
        <authorList>
            <person name="Cisse O."/>
            <person name="Nguyen A."/>
            <person name="Hewitt D.A."/>
            <person name="Jedd G."/>
            <person name="Stajich J.E."/>
        </authorList>
    </citation>
    <scope>NUCLEOTIDE SEQUENCE [LARGE SCALE GENOMIC DNA]</scope>
    <source>
        <strain evidence="3 4">DAH-3</strain>
    </source>
</reference>
<dbReference type="EMBL" id="LXFE01001054">
    <property type="protein sequence ID" value="OLL23968.1"/>
    <property type="molecule type" value="Genomic_DNA"/>
</dbReference>
<proteinExistence type="inferred from homology"/>
<feature type="domain" description="DUF155" evidence="2">
    <location>
        <begin position="136"/>
        <end position="191"/>
    </location>
</feature>
<dbReference type="PANTHER" id="PTHR16255:SF15">
    <property type="entry name" value="SPORULATION PROTEIN RMD1"/>
    <property type="match status" value="1"/>
</dbReference>